<dbReference type="Proteomes" id="UP000886653">
    <property type="component" value="Unassembled WGS sequence"/>
</dbReference>
<gene>
    <name evidence="2" type="ORF">CROQUDRAFT_708538</name>
</gene>
<evidence type="ECO:0000313" key="2">
    <source>
        <dbReference type="EMBL" id="KAG0144725.1"/>
    </source>
</evidence>
<comment type="caution">
    <text evidence="2">The sequence shown here is derived from an EMBL/GenBank/DDBJ whole genome shotgun (WGS) entry which is preliminary data.</text>
</comment>
<feature type="signal peptide" evidence="1">
    <location>
        <begin position="1"/>
        <end position="25"/>
    </location>
</feature>
<keyword evidence="3" id="KW-1185">Reference proteome</keyword>
<keyword evidence="1" id="KW-0732">Signal</keyword>
<proteinExistence type="predicted"/>
<evidence type="ECO:0000313" key="3">
    <source>
        <dbReference type="Proteomes" id="UP000886653"/>
    </source>
</evidence>
<feature type="chain" id="PRO_5040462238" evidence="1">
    <location>
        <begin position="26"/>
        <end position="663"/>
    </location>
</feature>
<evidence type="ECO:0000256" key="1">
    <source>
        <dbReference type="SAM" id="SignalP"/>
    </source>
</evidence>
<accession>A0A9P6NJJ2</accession>
<sequence length="663" mass="76485">MAIKSIFNLITVSLWASLQFLTVFSVESGLEECAHEIATAHQNQKSEFDSVSKLAQTSSYATLDKQDHIVGKVNEQRVFIKKITQPTEERYRTPREWLLQLLEKMNWHKNSSPYQTFFETTAPVLNELRQGRVQSLFQELLKKNPSMMKSNIFFRWKETLDLEFLEQALNEAYKLLRDPNLGYEDTLLALGIFMGLKPHLTKEGYEYLIPSHGDRYDIQVGLELAFVEDKVLKECFSRASMIAFHRDLQRHHKVVFPTELEEFIHYYFIKSTVPSSTSEGGGLHTALVSAMIHSQHYPWARYFIADMISHLQTHFPAVAKWFGDRLQEEENLQPAFHIVMAEKALQSIASSAMEEVKNILEPFKASAQEPSLEAIYDLVDTFKGSSLEKAAYDQLNSFLLAHIAIHEGVLENFIKALDRDLFIPPNLLDVWYSMHPHFQHREVVKLDYRFIAFTKYPELWDAVTRAELARFWNRSSAESQIDIEALKAWLTSSGSESQRDYQWLESMTLKDRIEFCIEAMRNLPWDSGKARSDSQGVLYETIVSEIAKPSFNGLDAHDRMYLFGCLCHILRYPKPRDILHGLMLSRLEHEIPLKNNLLALIAERKTAPFPGAKTLGMDEIILLMEVWCRDLANYADANRAQGLLNILKVASSMNEKEQEQAMQ</sequence>
<dbReference type="AlphaFoldDB" id="A0A9P6NJJ2"/>
<protein>
    <submittedName>
        <fullName evidence="2">Uncharacterized protein</fullName>
    </submittedName>
</protein>
<organism evidence="2 3">
    <name type="scientific">Cronartium quercuum f. sp. fusiforme G11</name>
    <dbReference type="NCBI Taxonomy" id="708437"/>
    <lineage>
        <taxon>Eukaryota</taxon>
        <taxon>Fungi</taxon>
        <taxon>Dikarya</taxon>
        <taxon>Basidiomycota</taxon>
        <taxon>Pucciniomycotina</taxon>
        <taxon>Pucciniomycetes</taxon>
        <taxon>Pucciniales</taxon>
        <taxon>Coleosporiaceae</taxon>
        <taxon>Cronartium</taxon>
    </lineage>
</organism>
<name>A0A9P6NJJ2_9BASI</name>
<reference evidence="2" key="1">
    <citation type="submission" date="2013-11" db="EMBL/GenBank/DDBJ databases">
        <title>Genome sequence of the fusiform rust pathogen reveals effectors for host alternation and coevolution with pine.</title>
        <authorList>
            <consortium name="DOE Joint Genome Institute"/>
            <person name="Smith K."/>
            <person name="Pendleton A."/>
            <person name="Kubisiak T."/>
            <person name="Anderson C."/>
            <person name="Salamov A."/>
            <person name="Aerts A."/>
            <person name="Riley R."/>
            <person name="Clum A."/>
            <person name="Lindquist E."/>
            <person name="Ence D."/>
            <person name="Campbell M."/>
            <person name="Kronenberg Z."/>
            <person name="Feau N."/>
            <person name="Dhillon B."/>
            <person name="Hamelin R."/>
            <person name="Burleigh J."/>
            <person name="Smith J."/>
            <person name="Yandell M."/>
            <person name="Nelson C."/>
            <person name="Grigoriev I."/>
            <person name="Davis J."/>
        </authorList>
    </citation>
    <scope>NUCLEOTIDE SEQUENCE</scope>
    <source>
        <strain evidence="2">G11</strain>
    </source>
</reference>
<dbReference type="EMBL" id="MU167290">
    <property type="protein sequence ID" value="KAG0144725.1"/>
    <property type="molecule type" value="Genomic_DNA"/>
</dbReference>